<dbReference type="PANTHER" id="PTHR42718:SF46">
    <property type="entry name" value="BLR6921 PROTEIN"/>
    <property type="match status" value="1"/>
</dbReference>
<keyword evidence="4 7" id="KW-0812">Transmembrane</keyword>
<evidence type="ECO:0000259" key="8">
    <source>
        <dbReference type="PROSITE" id="PS50850"/>
    </source>
</evidence>
<evidence type="ECO:0000313" key="9">
    <source>
        <dbReference type="EMBL" id="TCG07452.1"/>
    </source>
</evidence>
<evidence type="ECO:0000256" key="5">
    <source>
        <dbReference type="ARBA" id="ARBA00022989"/>
    </source>
</evidence>
<evidence type="ECO:0000256" key="2">
    <source>
        <dbReference type="ARBA" id="ARBA00022448"/>
    </source>
</evidence>
<dbReference type="GO" id="GO:0005886">
    <property type="term" value="C:plasma membrane"/>
    <property type="evidence" value="ECO:0007669"/>
    <property type="project" value="UniProtKB-SubCell"/>
</dbReference>
<evidence type="ECO:0000256" key="6">
    <source>
        <dbReference type="ARBA" id="ARBA00023136"/>
    </source>
</evidence>
<dbReference type="PANTHER" id="PTHR42718">
    <property type="entry name" value="MAJOR FACILITATOR SUPERFAMILY MULTIDRUG TRANSPORTER MFSC"/>
    <property type="match status" value="1"/>
</dbReference>
<dbReference type="PROSITE" id="PS50850">
    <property type="entry name" value="MFS"/>
    <property type="match status" value="1"/>
</dbReference>
<dbReference type="Gene3D" id="1.20.1250.20">
    <property type="entry name" value="MFS general substrate transporter like domains"/>
    <property type="match status" value="1"/>
</dbReference>
<feature type="transmembrane region" description="Helical" evidence="7">
    <location>
        <begin position="227"/>
        <end position="246"/>
    </location>
</feature>
<feature type="transmembrane region" description="Helical" evidence="7">
    <location>
        <begin position="136"/>
        <end position="157"/>
    </location>
</feature>
<evidence type="ECO:0000256" key="3">
    <source>
        <dbReference type="ARBA" id="ARBA00022475"/>
    </source>
</evidence>
<feature type="transmembrane region" description="Helical" evidence="7">
    <location>
        <begin position="163"/>
        <end position="184"/>
    </location>
</feature>
<keyword evidence="10" id="KW-1185">Reference proteome</keyword>
<dbReference type="CDD" id="cd17503">
    <property type="entry name" value="MFS_LmrB_MDR_like"/>
    <property type="match status" value="1"/>
</dbReference>
<dbReference type="Proteomes" id="UP000294200">
    <property type="component" value="Unassembled WGS sequence"/>
</dbReference>
<dbReference type="EMBL" id="MWML01000065">
    <property type="protein sequence ID" value="TCG07452.1"/>
    <property type="molecule type" value="Genomic_DNA"/>
</dbReference>
<dbReference type="AlphaFoldDB" id="A0A4R0XEA5"/>
<feature type="transmembrane region" description="Helical" evidence="7">
    <location>
        <begin position="433"/>
        <end position="452"/>
    </location>
</feature>
<evidence type="ECO:0000256" key="7">
    <source>
        <dbReference type="SAM" id="Phobius"/>
    </source>
</evidence>
<feature type="transmembrane region" description="Helical" evidence="7">
    <location>
        <begin position="76"/>
        <end position="99"/>
    </location>
</feature>
<dbReference type="SUPFAM" id="SSF103473">
    <property type="entry name" value="MFS general substrate transporter"/>
    <property type="match status" value="1"/>
</dbReference>
<feature type="transmembrane region" description="Helical" evidence="7">
    <location>
        <begin position="330"/>
        <end position="350"/>
    </location>
</feature>
<feature type="transmembrane region" description="Helical" evidence="7">
    <location>
        <begin position="46"/>
        <end position="69"/>
    </location>
</feature>
<keyword evidence="6 7" id="KW-0472">Membrane</keyword>
<organism evidence="9 10">
    <name type="scientific">Paraburkholderia steynii</name>
    <dbReference type="NCBI Taxonomy" id="1245441"/>
    <lineage>
        <taxon>Bacteria</taxon>
        <taxon>Pseudomonadati</taxon>
        <taxon>Pseudomonadota</taxon>
        <taxon>Betaproteobacteria</taxon>
        <taxon>Burkholderiales</taxon>
        <taxon>Burkholderiaceae</taxon>
        <taxon>Paraburkholderia</taxon>
    </lineage>
</organism>
<feature type="domain" description="Major facilitator superfamily (MFS) profile" evidence="8">
    <location>
        <begin position="11"/>
        <end position="459"/>
    </location>
</feature>
<dbReference type="GO" id="GO:0022857">
    <property type="term" value="F:transmembrane transporter activity"/>
    <property type="evidence" value="ECO:0007669"/>
    <property type="project" value="InterPro"/>
</dbReference>
<dbReference type="Gene3D" id="1.20.1720.10">
    <property type="entry name" value="Multidrug resistance protein D"/>
    <property type="match status" value="1"/>
</dbReference>
<keyword evidence="2" id="KW-0813">Transport</keyword>
<gene>
    <name evidence="9" type="ORF">BZM27_19110</name>
</gene>
<dbReference type="InterPro" id="IPR004638">
    <property type="entry name" value="EmrB-like"/>
</dbReference>
<dbReference type="InterPro" id="IPR036259">
    <property type="entry name" value="MFS_trans_sf"/>
</dbReference>
<accession>A0A4R0XEA5</accession>
<keyword evidence="5 7" id="KW-1133">Transmembrane helix</keyword>
<feature type="transmembrane region" description="Helical" evidence="7">
    <location>
        <begin position="402"/>
        <end position="421"/>
    </location>
</feature>
<feature type="transmembrane region" description="Helical" evidence="7">
    <location>
        <begin position="196"/>
        <end position="215"/>
    </location>
</feature>
<name>A0A4R0XEA5_9BURK</name>
<protein>
    <submittedName>
        <fullName evidence="9">MFS transporter</fullName>
    </submittedName>
</protein>
<dbReference type="InterPro" id="IPR020846">
    <property type="entry name" value="MFS_dom"/>
</dbReference>
<comment type="subcellular location">
    <subcellularLocation>
        <location evidence="1">Cell membrane</location>
        <topology evidence="1">Multi-pass membrane protein</topology>
    </subcellularLocation>
</comment>
<proteinExistence type="predicted"/>
<evidence type="ECO:0000256" key="4">
    <source>
        <dbReference type="ARBA" id="ARBA00022692"/>
    </source>
</evidence>
<evidence type="ECO:0000313" key="10">
    <source>
        <dbReference type="Proteomes" id="UP000294200"/>
    </source>
</evidence>
<dbReference type="Pfam" id="PF07690">
    <property type="entry name" value="MFS_1"/>
    <property type="match status" value="1"/>
</dbReference>
<dbReference type="NCBIfam" id="TIGR00711">
    <property type="entry name" value="efflux_EmrB"/>
    <property type="match status" value="1"/>
</dbReference>
<dbReference type="InterPro" id="IPR011701">
    <property type="entry name" value="MFS"/>
</dbReference>
<keyword evidence="3" id="KW-1003">Cell membrane</keyword>
<feature type="transmembrane region" description="Helical" evidence="7">
    <location>
        <begin position="266"/>
        <end position="285"/>
    </location>
</feature>
<feature type="transmembrane region" description="Helical" evidence="7">
    <location>
        <begin position="291"/>
        <end position="309"/>
    </location>
</feature>
<sequence>MSLSSRQSVIIALIVASAYFMENLDATVIATALPHMAATFGVTPVRLSIGMTAYLLALAVFIPISGWVADRFGQRSVFGSAIVVFTGASILCGLSNGLVEFTVARILQGLGGAMMVPVGRLAVLRSTEKRHLMRSIAYITWPGLAAPVLGPALGGFISTYFSWRWIFLLNVPIGLLGLVLTATFIPNYRESSRRPFDVPGFVLSGVALTCLMYGMELVGQPYGDWHITVAALTGGVVAAAFAVRHFRRAEHPLIDLAPWRIPTFRVTIEGGSLYVVSVSVSPFLLPLFFQLGFGLNAFAAGLLVLAYAAGNLAMKTVTTPILKRFGFRKVMIVNGLLTAATIFLCALLSPDTPRTLIMLVLLIGGLCRSMQFTSINTLAFADVPPARMSSASTFFSMVQQMTIGLGIAFGAIALHAAVLIHGGGHAQLSLADFRVAFLLVAVLVLISVLYFIGIEPDAGCEVSGHTRAASR</sequence>
<evidence type="ECO:0000256" key="1">
    <source>
        <dbReference type="ARBA" id="ARBA00004651"/>
    </source>
</evidence>
<feature type="transmembrane region" description="Helical" evidence="7">
    <location>
        <begin position="105"/>
        <end position="124"/>
    </location>
</feature>
<comment type="caution">
    <text evidence="9">The sequence shown here is derived from an EMBL/GenBank/DDBJ whole genome shotgun (WGS) entry which is preliminary data.</text>
</comment>
<reference evidence="9 10" key="1">
    <citation type="submission" date="2017-02" db="EMBL/GenBank/DDBJ databases">
        <title>Paraburkholderia sophoroidis sp. nov. and Paraburkholderia steynii sp. nov. rhizobial symbionts of the fynbos legume Hypocalyptus sophoroides.</title>
        <authorList>
            <person name="Steenkamp E.T."/>
            <person name="Beukes C.W."/>
            <person name="Van Zyl E."/>
            <person name="Avontuur J."/>
            <person name="Chan W.Y."/>
            <person name="Hassen A."/>
            <person name="Palmer M."/>
            <person name="Mthombeni L."/>
            <person name="Phalane F."/>
            <person name="Sereme K."/>
            <person name="Venter S.N."/>
        </authorList>
    </citation>
    <scope>NUCLEOTIDE SEQUENCE [LARGE SCALE GENOMIC DNA]</scope>
    <source>
        <strain evidence="9 10">HC1.1ba</strain>
    </source>
</reference>